<keyword evidence="2" id="KW-1185">Reference proteome</keyword>
<dbReference type="EMBL" id="QJTD01000004">
    <property type="protein sequence ID" value="PYE80734.1"/>
    <property type="molecule type" value="Genomic_DNA"/>
</dbReference>
<evidence type="ECO:0000313" key="2">
    <source>
        <dbReference type="Proteomes" id="UP000248054"/>
    </source>
</evidence>
<dbReference type="AlphaFoldDB" id="A0A2V4XE48"/>
<dbReference type="OrthoDB" id="1417838at2"/>
<evidence type="ECO:0000313" key="1">
    <source>
        <dbReference type="EMBL" id="PYE80734.1"/>
    </source>
</evidence>
<reference evidence="1 2" key="1">
    <citation type="submission" date="2018-06" db="EMBL/GenBank/DDBJ databases">
        <title>Genomic Encyclopedia of Type Strains, Phase III (KMG-III): the genomes of soil and plant-associated and newly described type strains.</title>
        <authorList>
            <person name="Whitman W."/>
        </authorList>
    </citation>
    <scope>NUCLEOTIDE SEQUENCE [LARGE SCALE GENOMIC DNA]</scope>
    <source>
        <strain evidence="1 2">CECT 7945</strain>
    </source>
</reference>
<organism evidence="1 2">
    <name type="scientific">Winogradskyella epiphytica</name>
    <dbReference type="NCBI Taxonomy" id="262005"/>
    <lineage>
        <taxon>Bacteria</taxon>
        <taxon>Pseudomonadati</taxon>
        <taxon>Bacteroidota</taxon>
        <taxon>Flavobacteriia</taxon>
        <taxon>Flavobacteriales</taxon>
        <taxon>Flavobacteriaceae</taxon>
        <taxon>Winogradskyella</taxon>
    </lineage>
</organism>
<sequence length="256" mass="29525">MIKLIGTLLVLVYSITSFSQNAILIKNTNPKAKELQQSLNLTKDSLLLASENKILKVEIFNEDYESLVEVEDYETRIGLNELPAGEFIVEARLEDKIIVFDIIKPAFTQDYSSTELLNQKNEVAEGKGMMLDEELKVIKTPPNYSLESILTGKKRHEKTRKPQKFYWVVMQINNESGSCKTMKLVDQATVDRMILKHKHELNSKSGKLNKLMVWEVYDTSKFMAQQMSDKNYFYSLTSDTFNTTPYYKTHNEIANL</sequence>
<dbReference type="Proteomes" id="UP000248054">
    <property type="component" value="Unassembled WGS sequence"/>
</dbReference>
<accession>A0A2V4XE48</accession>
<comment type="caution">
    <text evidence="1">The sequence shown here is derived from an EMBL/GenBank/DDBJ whole genome shotgun (WGS) entry which is preliminary data.</text>
</comment>
<dbReference type="RefSeq" id="WP_110475868.1">
    <property type="nucleotide sequence ID" value="NZ_BMWQ01000004.1"/>
</dbReference>
<proteinExistence type="predicted"/>
<name>A0A2V4XE48_9FLAO</name>
<gene>
    <name evidence="1" type="ORF">DFQ11_104101</name>
</gene>
<protein>
    <submittedName>
        <fullName evidence="1">Uncharacterized protein</fullName>
    </submittedName>
</protein>